<protein>
    <submittedName>
        <fullName evidence="1">Uncharacterized protein</fullName>
    </submittedName>
</protein>
<dbReference type="OrthoDB" id="3052295at2759"/>
<evidence type="ECO:0000313" key="1">
    <source>
        <dbReference type="EMBL" id="KAG7443350.1"/>
    </source>
</evidence>
<dbReference type="GeneID" id="66106649"/>
<dbReference type="EMBL" id="MU250545">
    <property type="protein sequence ID" value="KAG7443350.1"/>
    <property type="molecule type" value="Genomic_DNA"/>
</dbReference>
<organism evidence="1 2">
    <name type="scientific">Guyanagaster necrorhizus</name>
    <dbReference type="NCBI Taxonomy" id="856835"/>
    <lineage>
        <taxon>Eukaryota</taxon>
        <taxon>Fungi</taxon>
        <taxon>Dikarya</taxon>
        <taxon>Basidiomycota</taxon>
        <taxon>Agaricomycotina</taxon>
        <taxon>Agaricomycetes</taxon>
        <taxon>Agaricomycetidae</taxon>
        <taxon>Agaricales</taxon>
        <taxon>Marasmiineae</taxon>
        <taxon>Physalacriaceae</taxon>
        <taxon>Guyanagaster</taxon>
    </lineage>
</organism>
<gene>
    <name evidence="1" type="ORF">BT62DRAFT_921866</name>
</gene>
<dbReference type="Proteomes" id="UP000812287">
    <property type="component" value="Unassembled WGS sequence"/>
</dbReference>
<reference evidence="1" key="1">
    <citation type="submission" date="2020-11" db="EMBL/GenBank/DDBJ databases">
        <title>Adaptations for nitrogen fixation in a non-lichenized fungal sporocarp promotes dispersal by wood-feeding termites.</title>
        <authorList>
            <consortium name="DOE Joint Genome Institute"/>
            <person name="Koch R.A."/>
            <person name="Yoon G."/>
            <person name="Arayal U."/>
            <person name="Lail K."/>
            <person name="Amirebrahimi M."/>
            <person name="Labutti K."/>
            <person name="Lipzen A."/>
            <person name="Riley R."/>
            <person name="Barry K."/>
            <person name="Henrissat B."/>
            <person name="Grigoriev I.V."/>
            <person name="Herr J.R."/>
            <person name="Aime M.C."/>
        </authorList>
    </citation>
    <scope>NUCLEOTIDE SEQUENCE</scope>
    <source>
        <strain evidence="1">MCA 3950</strain>
    </source>
</reference>
<accession>A0A9P7VMP0</accession>
<name>A0A9P7VMP0_9AGAR</name>
<evidence type="ECO:0000313" key="2">
    <source>
        <dbReference type="Proteomes" id="UP000812287"/>
    </source>
</evidence>
<dbReference type="AlphaFoldDB" id="A0A9P7VMP0"/>
<comment type="caution">
    <text evidence="1">The sequence shown here is derived from an EMBL/GenBank/DDBJ whole genome shotgun (WGS) entry which is preliminary data.</text>
</comment>
<proteinExistence type="predicted"/>
<sequence>MATINQILLFGSANLCRQILETRNVTIPRTTLSWKNFSNSRPYDKRVSIAQIAIDTILPQLDNATGEFSGNDGVPGIGYWQSGNVFSVMAIQDWLADTTTNKALVEDNLELVWGLWRTMINTG</sequence>
<dbReference type="RefSeq" id="XP_043036850.1">
    <property type="nucleotide sequence ID" value="XM_043184352.1"/>
</dbReference>
<keyword evidence="2" id="KW-1185">Reference proteome</keyword>